<comment type="caution">
    <text evidence="4">The sequence shown here is derived from an EMBL/GenBank/DDBJ whole genome shotgun (WGS) entry which is preliminary data.</text>
</comment>
<reference evidence="4" key="2">
    <citation type="journal article" date="2021" name="PeerJ">
        <title>Extensive microbial diversity within the chicken gut microbiome revealed by metagenomics and culture.</title>
        <authorList>
            <person name="Gilroy R."/>
            <person name="Ravi A."/>
            <person name="Getino M."/>
            <person name="Pursley I."/>
            <person name="Horton D.L."/>
            <person name="Alikhan N.F."/>
            <person name="Baker D."/>
            <person name="Gharbi K."/>
            <person name="Hall N."/>
            <person name="Watson M."/>
            <person name="Adriaenssens E.M."/>
            <person name="Foster-Nyarko E."/>
            <person name="Jarju S."/>
            <person name="Secka A."/>
            <person name="Antonio M."/>
            <person name="Oren A."/>
            <person name="Chaudhuri R.R."/>
            <person name="La Ragione R."/>
            <person name="Hildebrand F."/>
            <person name="Pallen M.J."/>
        </authorList>
    </citation>
    <scope>NUCLEOTIDE SEQUENCE</scope>
    <source>
        <strain evidence="4">ChiGjej1B1-1684</strain>
    </source>
</reference>
<dbReference type="GO" id="GO:0006654">
    <property type="term" value="P:phosphatidic acid biosynthetic process"/>
    <property type="evidence" value="ECO:0007669"/>
    <property type="project" value="TreeGrafter"/>
</dbReference>
<evidence type="ECO:0000256" key="2">
    <source>
        <dbReference type="ARBA" id="ARBA00023315"/>
    </source>
</evidence>
<dbReference type="Proteomes" id="UP000824118">
    <property type="component" value="Unassembled WGS sequence"/>
</dbReference>
<name>A0A9D1S8R9_9FIRM</name>
<keyword evidence="2 4" id="KW-0012">Acyltransferase</keyword>
<gene>
    <name evidence="4" type="ORF">IAD22_06365</name>
</gene>
<dbReference type="GO" id="GO:0003841">
    <property type="term" value="F:1-acylglycerol-3-phosphate O-acyltransferase activity"/>
    <property type="evidence" value="ECO:0007669"/>
    <property type="project" value="TreeGrafter"/>
</dbReference>
<protein>
    <submittedName>
        <fullName evidence="4">1-acyl-sn-glycerol-3-phosphate acyltransferase</fullName>
    </submittedName>
</protein>
<evidence type="ECO:0000259" key="3">
    <source>
        <dbReference type="SMART" id="SM00563"/>
    </source>
</evidence>
<reference evidence="4" key="1">
    <citation type="submission" date="2020-10" db="EMBL/GenBank/DDBJ databases">
        <authorList>
            <person name="Gilroy R."/>
        </authorList>
    </citation>
    <scope>NUCLEOTIDE SEQUENCE</scope>
    <source>
        <strain evidence="4">ChiGjej1B1-1684</strain>
    </source>
</reference>
<dbReference type="PANTHER" id="PTHR10434">
    <property type="entry name" value="1-ACYL-SN-GLYCEROL-3-PHOSPHATE ACYLTRANSFERASE"/>
    <property type="match status" value="1"/>
</dbReference>
<dbReference type="EMBL" id="DVNG01000093">
    <property type="protein sequence ID" value="HIU50618.1"/>
    <property type="molecule type" value="Genomic_DNA"/>
</dbReference>
<dbReference type="PANTHER" id="PTHR10434:SF11">
    <property type="entry name" value="1-ACYL-SN-GLYCEROL-3-PHOSPHATE ACYLTRANSFERASE"/>
    <property type="match status" value="1"/>
</dbReference>
<dbReference type="SMART" id="SM00563">
    <property type="entry name" value="PlsC"/>
    <property type="match status" value="1"/>
</dbReference>
<sequence length="206" mass="23177">MPKAKPLYIFGRIVLTPIFKVIYRTKYHNKNNIPAEGKYILACNHITYSDPVVLGLGQKRQLYFMAKAELFKNKAFGALIKALGAFPVYRGEGDKDAINHGEELLKNGNVMAIFIEGTRSRTGELLRPRSGAAMIAYATQTPVIPACITIKGGGRKRFGKRIVRFGEPMTVEELGLLTGSSKEFRDASRKIMEKITEMREHDLWQQ</sequence>
<proteinExistence type="predicted"/>
<dbReference type="InterPro" id="IPR002123">
    <property type="entry name" value="Plipid/glycerol_acylTrfase"/>
</dbReference>
<accession>A0A9D1S8R9</accession>
<dbReference type="Pfam" id="PF01553">
    <property type="entry name" value="Acyltransferase"/>
    <property type="match status" value="1"/>
</dbReference>
<dbReference type="AlphaFoldDB" id="A0A9D1S8R9"/>
<evidence type="ECO:0000256" key="1">
    <source>
        <dbReference type="ARBA" id="ARBA00022679"/>
    </source>
</evidence>
<organism evidence="4 5">
    <name type="scientific">Candidatus Limousia pullorum</name>
    <dbReference type="NCBI Taxonomy" id="2840860"/>
    <lineage>
        <taxon>Bacteria</taxon>
        <taxon>Bacillati</taxon>
        <taxon>Bacillota</taxon>
        <taxon>Clostridia</taxon>
        <taxon>Eubacteriales</taxon>
        <taxon>Oscillospiraceae</taxon>
        <taxon>Oscillospiraceae incertae sedis</taxon>
        <taxon>Candidatus Limousia</taxon>
    </lineage>
</organism>
<dbReference type="CDD" id="cd07989">
    <property type="entry name" value="LPLAT_AGPAT-like"/>
    <property type="match status" value="1"/>
</dbReference>
<evidence type="ECO:0000313" key="4">
    <source>
        <dbReference type="EMBL" id="HIU50618.1"/>
    </source>
</evidence>
<dbReference type="SUPFAM" id="SSF69593">
    <property type="entry name" value="Glycerol-3-phosphate (1)-acyltransferase"/>
    <property type="match status" value="1"/>
</dbReference>
<feature type="domain" description="Phospholipid/glycerol acyltransferase" evidence="3">
    <location>
        <begin position="39"/>
        <end position="151"/>
    </location>
</feature>
<keyword evidence="1" id="KW-0808">Transferase</keyword>
<evidence type="ECO:0000313" key="5">
    <source>
        <dbReference type="Proteomes" id="UP000824118"/>
    </source>
</evidence>